<dbReference type="InterPro" id="IPR038636">
    <property type="entry name" value="Wzi_sf"/>
</dbReference>
<dbReference type="Proteomes" id="UP000317839">
    <property type="component" value="Unassembled WGS sequence"/>
</dbReference>
<sequence length="484" mass="54668">MFHAKKLIASCLLLAFSHQTDASPWIGTNDVSLHDDVKTLVEFGYLDSVSISYPLPWQSIAPQLKNMEIKSQHDLAQSALNRLQRQLRFRENHSSQLKLKAISEAPRFTSFHESHKAKGEIEFNTRFETQNWAGQLGIYADNDENDGLDNSYLAYRMGQWQVSIDSINRWWGPAESSSLILTNNARPVPGISVITSRGTAAEDSWLSYIGPWYLSFHLGQLESDRIVPDVKLWRARFNMRPLENLEFGVSWSAMWGGEGFGNSLSDFIDVITFDPVCANGAATCDDELDTKVGNQLAGFDLKYTFHLFDMPLNIYGQRIGEDATDYIKVTDKADLFGLSGYAFNGKWFIEASDTGVACGSATSTILNCYYEHGDYRSGYRHFGRSMGSTFDSDAKVTSIGYSRTFTEGHRLEIRFDDADLNYDAQLTTPVVKSEREKLKRLGVTYKHRFSDWSAKVGVIFEDSELNDGTTDDENIVSLELDYHF</sequence>
<organism evidence="2 3">
    <name type="scientific">Aliikangiella marina</name>
    <dbReference type="NCBI Taxonomy" id="1712262"/>
    <lineage>
        <taxon>Bacteria</taxon>
        <taxon>Pseudomonadati</taxon>
        <taxon>Pseudomonadota</taxon>
        <taxon>Gammaproteobacteria</taxon>
        <taxon>Oceanospirillales</taxon>
        <taxon>Pleioneaceae</taxon>
        <taxon>Aliikangiella</taxon>
    </lineage>
</organism>
<dbReference type="InterPro" id="IPR026950">
    <property type="entry name" value="Caps_assemb_Wzi"/>
</dbReference>
<evidence type="ECO:0000256" key="1">
    <source>
        <dbReference type="SAM" id="SignalP"/>
    </source>
</evidence>
<dbReference type="RefSeq" id="WP_142887874.1">
    <property type="nucleotide sequence ID" value="NZ_VIKR01000001.1"/>
</dbReference>
<accession>A0A545TH00</accession>
<dbReference type="Pfam" id="PF14052">
    <property type="entry name" value="Caps_assemb_Wzi"/>
    <property type="match status" value="1"/>
</dbReference>
<keyword evidence="1" id="KW-0732">Signal</keyword>
<evidence type="ECO:0000313" key="2">
    <source>
        <dbReference type="EMBL" id="TQV76514.1"/>
    </source>
</evidence>
<dbReference type="Gene3D" id="2.40.160.130">
    <property type="entry name" value="Capsule assembly protein Wzi"/>
    <property type="match status" value="1"/>
</dbReference>
<feature type="signal peptide" evidence="1">
    <location>
        <begin position="1"/>
        <end position="22"/>
    </location>
</feature>
<dbReference type="OrthoDB" id="101884at2"/>
<keyword evidence="3" id="KW-1185">Reference proteome</keyword>
<gene>
    <name evidence="2" type="ORF">FLL45_00700</name>
</gene>
<protein>
    <submittedName>
        <fullName evidence="2">Capsule assembly Wzi family protein</fullName>
    </submittedName>
</protein>
<feature type="chain" id="PRO_5022003348" evidence="1">
    <location>
        <begin position="23"/>
        <end position="484"/>
    </location>
</feature>
<reference evidence="2 3" key="1">
    <citation type="submission" date="2019-06" db="EMBL/GenBank/DDBJ databases">
        <title>Draft genome of Aliikangiella marina GYP-15.</title>
        <authorList>
            <person name="Wang G."/>
        </authorList>
    </citation>
    <scope>NUCLEOTIDE SEQUENCE [LARGE SCALE GENOMIC DNA]</scope>
    <source>
        <strain evidence="2 3">GYP-15</strain>
    </source>
</reference>
<proteinExistence type="predicted"/>
<comment type="caution">
    <text evidence="2">The sequence shown here is derived from an EMBL/GenBank/DDBJ whole genome shotgun (WGS) entry which is preliminary data.</text>
</comment>
<name>A0A545TH00_9GAMM</name>
<evidence type="ECO:0000313" key="3">
    <source>
        <dbReference type="Proteomes" id="UP000317839"/>
    </source>
</evidence>
<dbReference type="EMBL" id="VIKR01000001">
    <property type="protein sequence ID" value="TQV76514.1"/>
    <property type="molecule type" value="Genomic_DNA"/>
</dbReference>
<dbReference type="AlphaFoldDB" id="A0A545TH00"/>